<evidence type="ECO:0000313" key="2">
    <source>
        <dbReference type="EMBL" id="RVQ65475.1"/>
    </source>
</evidence>
<keyword evidence="1" id="KW-0812">Transmembrane</keyword>
<dbReference type="RefSeq" id="WP_127613379.1">
    <property type="nucleotide sequence ID" value="NZ_RXOL01000007.1"/>
</dbReference>
<keyword evidence="1" id="KW-0472">Membrane</keyword>
<name>A0A437GUX9_9SPHN</name>
<keyword evidence="3" id="KW-1185">Reference proteome</keyword>
<gene>
    <name evidence="2" type="ORF">EKN06_13135</name>
</gene>
<evidence type="ECO:0000256" key="1">
    <source>
        <dbReference type="SAM" id="Phobius"/>
    </source>
</evidence>
<feature type="transmembrane region" description="Helical" evidence="1">
    <location>
        <begin position="50"/>
        <end position="70"/>
    </location>
</feature>
<comment type="caution">
    <text evidence="2">The sequence shown here is derived from an EMBL/GenBank/DDBJ whole genome shotgun (WGS) entry which is preliminary data.</text>
</comment>
<proteinExistence type="predicted"/>
<dbReference type="AlphaFoldDB" id="A0A437GUX9"/>
<reference evidence="2 3" key="1">
    <citation type="submission" date="2018-12" db="EMBL/GenBank/DDBJ databases">
        <title>Croceicoccus ponticola sp. nov., a lipolytic bacterium isolated from seawater.</title>
        <authorList>
            <person name="Yoon J.-H."/>
        </authorList>
    </citation>
    <scope>NUCLEOTIDE SEQUENCE [LARGE SCALE GENOMIC DNA]</scope>
    <source>
        <strain evidence="2 3">GM-16</strain>
    </source>
</reference>
<sequence length="73" mass="7787">MTGLFESDAANWAALALAALVIAAWSIIGDRRRSRRAEPDRVGCVPWAPVFLLALFAAGVAAFFALATWLSPV</sequence>
<feature type="transmembrane region" description="Helical" evidence="1">
    <location>
        <begin position="12"/>
        <end position="29"/>
    </location>
</feature>
<protein>
    <submittedName>
        <fullName evidence="2">Uncharacterized protein</fullName>
    </submittedName>
</protein>
<dbReference type="Proteomes" id="UP000283003">
    <property type="component" value="Unassembled WGS sequence"/>
</dbReference>
<accession>A0A437GUX9</accession>
<evidence type="ECO:0000313" key="3">
    <source>
        <dbReference type="Proteomes" id="UP000283003"/>
    </source>
</evidence>
<dbReference type="EMBL" id="RXOL01000007">
    <property type="protein sequence ID" value="RVQ65475.1"/>
    <property type="molecule type" value="Genomic_DNA"/>
</dbReference>
<keyword evidence="1" id="KW-1133">Transmembrane helix</keyword>
<organism evidence="2 3">
    <name type="scientific">Croceicoccus ponticola</name>
    <dbReference type="NCBI Taxonomy" id="2217664"/>
    <lineage>
        <taxon>Bacteria</taxon>
        <taxon>Pseudomonadati</taxon>
        <taxon>Pseudomonadota</taxon>
        <taxon>Alphaproteobacteria</taxon>
        <taxon>Sphingomonadales</taxon>
        <taxon>Erythrobacteraceae</taxon>
        <taxon>Croceicoccus</taxon>
    </lineage>
</organism>